<dbReference type="InterPro" id="IPR000192">
    <property type="entry name" value="Aminotrans_V_dom"/>
</dbReference>
<dbReference type="InterPro" id="IPR015422">
    <property type="entry name" value="PyrdxlP-dep_Trfase_small"/>
</dbReference>
<dbReference type="PANTHER" id="PTHR43586:SF21">
    <property type="entry name" value="PYRIDOXAL PHOSPHATE (PLP)-DEPENDENT ASPARTATE AMINOTRANSFERASE SUPERFAMILY"/>
    <property type="match status" value="1"/>
</dbReference>
<feature type="domain" description="Aminotransferase class V" evidence="1">
    <location>
        <begin position="22"/>
        <end position="403"/>
    </location>
</feature>
<dbReference type="GO" id="GO:0008483">
    <property type="term" value="F:transaminase activity"/>
    <property type="evidence" value="ECO:0007669"/>
    <property type="project" value="UniProtKB-KW"/>
</dbReference>
<dbReference type="STRING" id="196109.A0A136JEC5"/>
<dbReference type="SUPFAM" id="SSF53383">
    <property type="entry name" value="PLP-dependent transferases"/>
    <property type="match status" value="1"/>
</dbReference>
<gene>
    <name evidence="2" type="ORF">Micbo1qcDRAFT_26889</name>
</gene>
<organism evidence="2 3">
    <name type="scientific">Microdochium bolleyi</name>
    <dbReference type="NCBI Taxonomy" id="196109"/>
    <lineage>
        <taxon>Eukaryota</taxon>
        <taxon>Fungi</taxon>
        <taxon>Dikarya</taxon>
        <taxon>Ascomycota</taxon>
        <taxon>Pezizomycotina</taxon>
        <taxon>Sordariomycetes</taxon>
        <taxon>Xylariomycetidae</taxon>
        <taxon>Xylariales</taxon>
        <taxon>Microdochiaceae</taxon>
        <taxon>Microdochium</taxon>
    </lineage>
</organism>
<dbReference type="EMBL" id="KQ964246">
    <property type="protein sequence ID" value="KXJ95499.1"/>
    <property type="molecule type" value="Genomic_DNA"/>
</dbReference>
<dbReference type="InterPro" id="IPR015424">
    <property type="entry name" value="PyrdxlP-dep_Trfase"/>
</dbReference>
<dbReference type="Pfam" id="PF00266">
    <property type="entry name" value="Aminotran_5"/>
    <property type="match status" value="1"/>
</dbReference>
<dbReference type="Proteomes" id="UP000070501">
    <property type="component" value="Unassembled WGS sequence"/>
</dbReference>
<reference evidence="3" key="1">
    <citation type="submission" date="2016-02" db="EMBL/GenBank/DDBJ databases">
        <title>Draft genome sequence of Microdochium bolleyi, a fungal endophyte of beachgrass.</title>
        <authorList>
            <consortium name="DOE Joint Genome Institute"/>
            <person name="David A.S."/>
            <person name="May G."/>
            <person name="Haridas S."/>
            <person name="Lim J."/>
            <person name="Wang M."/>
            <person name="Labutti K."/>
            <person name="Lipzen A."/>
            <person name="Barry K."/>
            <person name="Grigoriev I.V."/>
        </authorList>
    </citation>
    <scope>NUCLEOTIDE SEQUENCE [LARGE SCALE GENOMIC DNA]</scope>
    <source>
        <strain evidence="3">J235TASD1</strain>
    </source>
</reference>
<keyword evidence="2" id="KW-0032">Aminotransferase</keyword>
<dbReference type="InParanoid" id="A0A136JEC5"/>
<keyword evidence="3" id="KW-1185">Reference proteome</keyword>
<evidence type="ECO:0000259" key="1">
    <source>
        <dbReference type="Pfam" id="PF00266"/>
    </source>
</evidence>
<dbReference type="OrthoDB" id="420046at2759"/>
<name>A0A136JEC5_9PEZI</name>
<sequence length="415" mass="45528">MAILDVTATRAKFPALGNSGQVYLDNAGGSQTLQPVIDSVRDYLTATNVQLGATYNVSELSTKSYAEGFRAGAAYINASEDEINFGSSTTQLFRNLSYALEFEQGDDIVVSSVDHEANIAPWVDLARRQKLNLKWWTPEPSHNPRLTPESLRPLLTERTRLVTCTHTSNILGTITDVAAIAKLIHGDGTESSSSPCPKALLCVDAVAYAPHRQVDVKALGVDFYAFSWYKVYGPHIAMLYASAGSGALAGVRSLGHFFNPHDTLSQKLGLAGASYELVQAVPRVVEYLAGGQEVNVGMWDGVVSQEHQLQKKFLDYFASRPDVFTVYGEPSDNPKLRVPTISFGVKGWDAKDFVETAEKGTEFGFRWGHFYSKRLVDDVLRLGPNGVVRVSMVHYNTVEEVEGLIEVLNKTIQSK</sequence>
<proteinExistence type="predicted"/>
<dbReference type="PANTHER" id="PTHR43586">
    <property type="entry name" value="CYSTEINE DESULFURASE"/>
    <property type="match status" value="1"/>
</dbReference>
<dbReference type="Gene3D" id="3.90.1150.10">
    <property type="entry name" value="Aspartate Aminotransferase, domain 1"/>
    <property type="match status" value="1"/>
</dbReference>
<evidence type="ECO:0000313" key="3">
    <source>
        <dbReference type="Proteomes" id="UP000070501"/>
    </source>
</evidence>
<evidence type="ECO:0000313" key="2">
    <source>
        <dbReference type="EMBL" id="KXJ95499.1"/>
    </source>
</evidence>
<keyword evidence="2" id="KW-0808">Transferase</keyword>
<dbReference type="AlphaFoldDB" id="A0A136JEC5"/>
<dbReference type="Gene3D" id="3.40.640.10">
    <property type="entry name" value="Type I PLP-dependent aspartate aminotransferase-like (Major domain)"/>
    <property type="match status" value="1"/>
</dbReference>
<protein>
    <submittedName>
        <fullName evidence="2">Aminotransferase class-V</fullName>
    </submittedName>
</protein>
<accession>A0A136JEC5</accession>
<dbReference type="InterPro" id="IPR015421">
    <property type="entry name" value="PyrdxlP-dep_Trfase_major"/>
</dbReference>